<evidence type="ECO:0000313" key="3">
    <source>
        <dbReference type="EMBL" id="AOO83513.1"/>
    </source>
</evidence>
<dbReference type="NCBIfam" id="TIGR01552">
    <property type="entry name" value="phd_fam"/>
    <property type="match status" value="1"/>
</dbReference>
<comment type="function">
    <text evidence="2">Antitoxin component of a type II toxin-antitoxin (TA) system.</text>
</comment>
<evidence type="ECO:0000256" key="1">
    <source>
        <dbReference type="ARBA" id="ARBA00009981"/>
    </source>
</evidence>
<accession>A0A1D7U817</accession>
<evidence type="ECO:0000256" key="2">
    <source>
        <dbReference type="RuleBase" id="RU362080"/>
    </source>
</evidence>
<dbReference type="EMBL" id="CP017147">
    <property type="protein sequence ID" value="AOO83513.1"/>
    <property type="molecule type" value="Genomic_DNA"/>
</dbReference>
<gene>
    <name evidence="3" type="ORF">BHK69_26475</name>
</gene>
<dbReference type="RefSeq" id="WP_069692713.1">
    <property type="nucleotide sequence ID" value="NZ_CP017147.1"/>
</dbReference>
<evidence type="ECO:0000313" key="4">
    <source>
        <dbReference type="Proteomes" id="UP000094969"/>
    </source>
</evidence>
<sequence length="78" mass="8415">MKTVNIHAAKTHLSRLVEEAAAGDEIILAKHGKPIARLVPLAAEPKKRELGRLAGKIKVPDNFDDPLPDEALKLFLGG</sequence>
<dbReference type="InterPro" id="IPR051416">
    <property type="entry name" value="phD-YefM_TA_antitoxins"/>
</dbReference>
<dbReference type="InterPro" id="IPR006442">
    <property type="entry name" value="Antitoxin_Phd/YefM"/>
</dbReference>
<dbReference type="Pfam" id="PF02604">
    <property type="entry name" value="PhdYeFM_antitox"/>
    <property type="match status" value="1"/>
</dbReference>
<dbReference type="KEGG" id="bvv:BHK69_26475"/>
<dbReference type="OrthoDB" id="9800503at2"/>
<keyword evidence="4" id="KW-1185">Reference proteome</keyword>
<proteinExistence type="inferred from homology"/>
<organism evidence="3 4">
    <name type="scientific">Bosea vaviloviae</name>
    <dbReference type="NCBI Taxonomy" id="1526658"/>
    <lineage>
        <taxon>Bacteria</taxon>
        <taxon>Pseudomonadati</taxon>
        <taxon>Pseudomonadota</taxon>
        <taxon>Alphaproteobacteria</taxon>
        <taxon>Hyphomicrobiales</taxon>
        <taxon>Boseaceae</taxon>
        <taxon>Bosea</taxon>
    </lineage>
</organism>
<comment type="similarity">
    <text evidence="1 2">Belongs to the phD/YefM antitoxin family.</text>
</comment>
<dbReference type="PANTHER" id="PTHR35377">
    <property type="entry name" value="ANTITOXIN VAPB49-RELATED-RELATED"/>
    <property type="match status" value="1"/>
</dbReference>
<dbReference type="SUPFAM" id="SSF143120">
    <property type="entry name" value="YefM-like"/>
    <property type="match status" value="1"/>
</dbReference>
<protein>
    <recommendedName>
        <fullName evidence="2">Antitoxin</fullName>
    </recommendedName>
</protein>
<dbReference type="InterPro" id="IPR036165">
    <property type="entry name" value="YefM-like_sf"/>
</dbReference>
<dbReference type="AlphaFoldDB" id="A0A1D7U817"/>
<dbReference type="Gene3D" id="3.40.1620.10">
    <property type="entry name" value="YefM-like domain"/>
    <property type="match status" value="1"/>
</dbReference>
<dbReference type="STRING" id="1526658.BHK69_26475"/>
<reference evidence="3 4" key="1">
    <citation type="journal article" date="2015" name="Antonie Van Leeuwenhoek">
        <title>Bosea vaviloviae sp. nov., a new species of slow-growing rhizobia isolated from nodules of the relict species Vavilovia formosa (Stev.) Fed.</title>
        <authorList>
            <person name="Safronova V.I."/>
            <person name="Kuznetsova I.G."/>
            <person name="Sazanova A.L."/>
            <person name="Kimeklis A.K."/>
            <person name="Belimov A.A."/>
            <person name="Andronov E.E."/>
            <person name="Pinaev A.G."/>
            <person name="Chizhevskaya E.P."/>
            <person name="Pukhaev A.R."/>
            <person name="Popov K.P."/>
            <person name="Willems A."/>
            <person name="Tikhonovich I.A."/>
        </authorList>
    </citation>
    <scope>NUCLEOTIDE SEQUENCE [LARGE SCALE GENOMIC DNA]</scope>
    <source>
        <strain evidence="3 4">Vaf18</strain>
    </source>
</reference>
<name>A0A1D7U817_9HYPH</name>
<dbReference type="Proteomes" id="UP000094969">
    <property type="component" value="Chromosome"/>
</dbReference>